<dbReference type="GO" id="GO:0016757">
    <property type="term" value="F:glycosyltransferase activity"/>
    <property type="evidence" value="ECO:0007669"/>
    <property type="project" value="UniProtKB-KW"/>
</dbReference>
<evidence type="ECO:0000259" key="4">
    <source>
        <dbReference type="Pfam" id="PF00534"/>
    </source>
</evidence>
<dbReference type="RefSeq" id="WP_276729895.1">
    <property type="nucleotide sequence ID" value="NZ_JAFKMR010000016.1"/>
</dbReference>
<evidence type="ECO:0000313" key="7">
    <source>
        <dbReference type="Proteomes" id="UP000664800"/>
    </source>
</evidence>
<dbReference type="EMBL" id="JAFKMR010000016">
    <property type="protein sequence ID" value="MBN8744296.1"/>
    <property type="molecule type" value="Genomic_DNA"/>
</dbReference>
<proteinExistence type="inferred from homology"/>
<keyword evidence="2" id="KW-0328">Glycosyltransferase</keyword>
<evidence type="ECO:0000256" key="1">
    <source>
        <dbReference type="ARBA" id="ARBA00009481"/>
    </source>
</evidence>
<dbReference type="Proteomes" id="UP000664800">
    <property type="component" value="Unassembled WGS sequence"/>
</dbReference>
<dbReference type="Gene3D" id="3.40.50.2000">
    <property type="entry name" value="Glycogen Phosphorylase B"/>
    <property type="match status" value="2"/>
</dbReference>
<dbReference type="InterPro" id="IPR001296">
    <property type="entry name" value="Glyco_trans_1"/>
</dbReference>
<dbReference type="SUPFAM" id="SSF53756">
    <property type="entry name" value="UDP-Glycosyltransferase/glycogen phosphorylase"/>
    <property type="match status" value="1"/>
</dbReference>
<name>A0A8I1MV25_THIA3</name>
<dbReference type="InterPro" id="IPR028098">
    <property type="entry name" value="Glyco_trans_4-like_N"/>
</dbReference>
<dbReference type="AlphaFoldDB" id="A0A8I1MV25"/>
<reference evidence="6" key="1">
    <citation type="submission" date="2021-02" db="EMBL/GenBank/DDBJ databases">
        <title>Thiocyanate and organic carbon inputs drive convergent selection for specific autotrophic Afipia and Thiobacillus strains within complex microbiomes.</title>
        <authorList>
            <person name="Huddy R.J."/>
            <person name="Sachdeva R."/>
            <person name="Kadzinga F."/>
            <person name="Kantor R.S."/>
            <person name="Harrison S.T.L."/>
            <person name="Banfield J.F."/>
        </authorList>
    </citation>
    <scope>NUCLEOTIDE SEQUENCE</scope>
    <source>
        <strain evidence="6">SCN18_13_7_16_R3_B_64_19</strain>
    </source>
</reference>
<gene>
    <name evidence="6" type="ORF">J0I24_08280</name>
</gene>
<evidence type="ECO:0000313" key="6">
    <source>
        <dbReference type="EMBL" id="MBN8744296.1"/>
    </source>
</evidence>
<comment type="similarity">
    <text evidence="1">Belongs to the glycosyltransferase group 1 family. Glycosyltransferase 4 subfamily.</text>
</comment>
<feature type="domain" description="Glycosyltransferase subfamily 4-like N-terminal" evidence="5">
    <location>
        <begin position="13"/>
        <end position="178"/>
    </location>
</feature>
<evidence type="ECO:0000259" key="5">
    <source>
        <dbReference type="Pfam" id="PF13439"/>
    </source>
</evidence>
<sequence length="387" mass="42485">MKILYLMTEPFGIGGVQSDVLTLTEDLTAKGHIVYVATTDGVLLKELIGKGAIHVDIDFHFSAASQFVRALKQLREVVKREGIELVAPQSVRSSMVAYAALRLMPYGYRVASTSRRVPIVTTIHNIHNPKNFKWAGRILRQSADFIIFESNYERNRLLANGLPPEQSTVIHSGIDLDRFSTATRTADFARQYGLEPGKHLIFGIVARLSEEKGHNYLVDAFAKIVQRKPETRLLIVGDGPLLDQTKAQVARLGLQNTVIFAGMQRDIPSHLALLDVFVLSSTRESFPLSAREAMAAGRCVIAPRIGGCGEVVEDGVTGLLFTAADIDDLAAKMLTLSERDTVAAMGRAGRQRAERLFSRHVWVDGDEKVYLDWAGLTSPSTASVALS</sequence>
<protein>
    <submittedName>
        <fullName evidence="6">Glycosyltransferase</fullName>
    </submittedName>
</protein>
<dbReference type="PANTHER" id="PTHR12526">
    <property type="entry name" value="GLYCOSYLTRANSFERASE"/>
    <property type="match status" value="1"/>
</dbReference>
<dbReference type="Pfam" id="PF00534">
    <property type="entry name" value="Glycos_transf_1"/>
    <property type="match status" value="1"/>
</dbReference>
<comment type="caution">
    <text evidence="6">The sequence shown here is derived from an EMBL/GenBank/DDBJ whole genome shotgun (WGS) entry which is preliminary data.</text>
</comment>
<evidence type="ECO:0000256" key="2">
    <source>
        <dbReference type="ARBA" id="ARBA00022676"/>
    </source>
</evidence>
<dbReference type="Pfam" id="PF13439">
    <property type="entry name" value="Glyco_transf_4"/>
    <property type="match status" value="1"/>
</dbReference>
<accession>A0A8I1MV25</accession>
<keyword evidence="3 6" id="KW-0808">Transferase</keyword>
<organism evidence="6 7">
    <name type="scientific">Thiomonas arsenitoxydans (strain DSM 22701 / CIP 110005 / 3As)</name>
    <dbReference type="NCBI Taxonomy" id="426114"/>
    <lineage>
        <taxon>Bacteria</taxon>
        <taxon>Pseudomonadati</taxon>
        <taxon>Pseudomonadota</taxon>
        <taxon>Betaproteobacteria</taxon>
        <taxon>Burkholderiales</taxon>
        <taxon>Thiomonas</taxon>
    </lineage>
</organism>
<dbReference type="PANTHER" id="PTHR12526:SF640">
    <property type="entry name" value="COLANIC ACID BIOSYNTHESIS GLYCOSYLTRANSFERASE WCAL-RELATED"/>
    <property type="match status" value="1"/>
</dbReference>
<evidence type="ECO:0000256" key="3">
    <source>
        <dbReference type="ARBA" id="ARBA00022679"/>
    </source>
</evidence>
<feature type="domain" description="Glycosyl transferase family 1" evidence="4">
    <location>
        <begin position="190"/>
        <end position="351"/>
    </location>
</feature>